<feature type="domain" description="Tyr recombinase" evidence="3">
    <location>
        <begin position="172"/>
        <end position="333"/>
    </location>
</feature>
<dbReference type="PROSITE" id="PS51898">
    <property type="entry name" value="TYR_RECOMBINASE"/>
    <property type="match status" value="1"/>
</dbReference>
<dbReference type="Pfam" id="PF00589">
    <property type="entry name" value="Phage_integrase"/>
    <property type="match status" value="1"/>
</dbReference>
<accession>A0A066RQS6</accession>
<dbReference type="PANTHER" id="PTHR30349">
    <property type="entry name" value="PHAGE INTEGRASE-RELATED"/>
    <property type="match status" value="1"/>
</dbReference>
<dbReference type="Pfam" id="PF24624">
    <property type="entry name" value="Int_N"/>
    <property type="match status" value="1"/>
</dbReference>
<keyword evidence="2" id="KW-0233">DNA recombination</keyword>
<gene>
    <name evidence="4" type="ORF">EA58_21210</name>
</gene>
<keyword evidence="1" id="KW-0229">DNA integration</keyword>
<dbReference type="GO" id="GO:0006310">
    <property type="term" value="P:DNA recombination"/>
    <property type="evidence" value="ECO:0007669"/>
    <property type="project" value="UniProtKB-KW"/>
</dbReference>
<dbReference type="InterPro" id="IPR002104">
    <property type="entry name" value="Integrase_catalytic"/>
</dbReference>
<dbReference type="Proteomes" id="UP000027192">
    <property type="component" value="Unassembled WGS sequence"/>
</dbReference>
<dbReference type="GO" id="GO:0015074">
    <property type="term" value="P:DNA integration"/>
    <property type="evidence" value="ECO:0007669"/>
    <property type="project" value="UniProtKB-KW"/>
</dbReference>
<evidence type="ECO:0000256" key="2">
    <source>
        <dbReference type="ARBA" id="ARBA00023172"/>
    </source>
</evidence>
<organism evidence="4 5">
    <name type="scientific">Photobacterium galatheae</name>
    <dbReference type="NCBI Taxonomy" id="1654360"/>
    <lineage>
        <taxon>Bacteria</taxon>
        <taxon>Pseudomonadati</taxon>
        <taxon>Pseudomonadota</taxon>
        <taxon>Gammaproteobacteria</taxon>
        <taxon>Vibrionales</taxon>
        <taxon>Vibrionaceae</taxon>
        <taxon>Photobacterium</taxon>
    </lineage>
</organism>
<protein>
    <submittedName>
        <fullName evidence="4">Recombinase</fullName>
    </submittedName>
</protein>
<dbReference type="CDD" id="cd00796">
    <property type="entry name" value="INT_Rci_Hp1_C"/>
    <property type="match status" value="1"/>
</dbReference>
<evidence type="ECO:0000313" key="5">
    <source>
        <dbReference type="Proteomes" id="UP000027192"/>
    </source>
</evidence>
<dbReference type="InterPro" id="IPR011010">
    <property type="entry name" value="DNA_brk_join_enz"/>
</dbReference>
<dbReference type="GO" id="GO:0003677">
    <property type="term" value="F:DNA binding"/>
    <property type="evidence" value="ECO:0007669"/>
    <property type="project" value="InterPro"/>
</dbReference>
<dbReference type="EMBL" id="JMIB01000045">
    <property type="protein sequence ID" value="KDM89728.1"/>
    <property type="molecule type" value="Genomic_DNA"/>
</dbReference>
<dbReference type="OrthoDB" id="9795573at2"/>
<evidence type="ECO:0000259" key="3">
    <source>
        <dbReference type="PROSITE" id="PS51898"/>
    </source>
</evidence>
<dbReference type="AlphaFoldDB" id="A0A066RQS6"/>
<name>A0A066RQS6_9GAMM</name>
<keyword evidence="5" id="KW-1185">Reference proteome</keyword>
<dbReference type="SUPFAM" id="SSF56349">
    <property type="entry name" value="DNA breaking-rejoining enzymes"/>
    <property type="match status" value="1"/>
</dbReference>
<dbReference type="InterPro" id="IPR057084">
    <property type="entry name" value="Int_N"/>
</dbReference>
<comment type="caution">
    <text evidence="4">The sequence shown here is derived from an EMBL/GenBank/DDBJ whole genome shotgun (WGS) entry which is preliminary data.</text>
</comment>
<dbReference type="Gene3D" id="1.10.443.10">
    <property type="entry name" value="Intergrase catalytic core"/>
    <property type="match status" value="1"/>
</dbReference>
<dbReference type="InterPro" id="IPR013762">
    <property type="entry name" value="Integrase-like_cat_sf"/>
</dbReference>
<evidence type="ECO:0000256" key="1">
    <source>
        <dbReference type="ARBA" id="ARBA00022908"/>
    </source>
</evidence>
<dbReference type="RefSeq" id="WP_036757294.1">
    <property type="nucleotide sequence ID" value="NZ_JMIB01000045.1"/>
</dbReference>
<sequence length="340" mass="38819">MTVRKLEDGGWICDCYPNGRSGKRVRKRFATKGEAAAFERHTMREVDEKPWLGVATDRRRLLDLLNVWYSMYGVSLSNGNVIKDKMDHMARAMGNPLGAKFTSKIYSNFRQLRMSGDISFVDKRWQKGAPSIATLNSELSRFKAVFSKLKELGEWVGPNPLEDIKPLKDHERQMAFLTSEQIKLLLELVAQHERKDMLKIVKICLATGARWNEAAKLCGSQLSKYKITYTNTKNKKNRSVPISSELYQEIYKPTSGQLFEECYTPFCYLLKTKVFHDIPTGQATHVLRHTFASHFMMNGGNILVLKDILGHADIGMTMRYAHFSPEHLSDAISKNPLAHL</sequence>
<dbReference type="STRING" id="1654360.EA58_21210"/>
<dbReference type="InterPro" id="IPR050090">
    <property type="entry name" value="Tyrosine_recombinase_XerCD"/>
</dbReference>
<dbReference type="PANTHER" id="PTHR30349:SF93">
    <property type="entry name" value="FELS-2 PROPHAGE PROTEIN"/>
    <property type="match status" value="1"/>
</dbReference>
<reference evidence="4 5" key="1">
    <citation type="submission" date="2014-04" db="EMBL/GenBank/DDBJ databases">
        <title>Draft genome sequence of Photobacterium halotolerans S2753: a solonamide, ngercheumicin and holomycin producer.</title>
        <authorList>
            <person name="Machado H.R."/>
            <person name="Gram L."/>
        </authorList>
    </citation>
    <scope>NUCLEOTIDE SEQUENCE [LARGE SCALE GENOMIC DNA]</scope>
    <source>
        <strain evidence="4 5">S2753</strain>
    </source>
</reference>
<evidence type="ECO:0000313" key="4">
    <source>
        <dbReference type="EMBL" id="KDM89728.1"/>
    </source>
</evidence>
<proteinExistence type="predicted"/>